<evidence type="ECO:0000313" key="5">
    <source>
        <dbReference type="Proteomes" id="UP000800094"/>
    </source>
</evidence>
<dbReference type="Pfam" id="PF23395">
    <property type="entry name" value="SAM_6"/>
    <property type="match status" value="1"/>
</dbReference>
<sequence length="956" mass="106403">MELNLEEQEPTVLEYARFHGLCKDYTQDELLLSVIQASSDEIFDSDLRDPADAPPVTNPATELTRERLAVSKEAVLLLKAVHSLQELSDDAHAIENGRKRILGLKQEVPILCTDNDLDLLHFGSIAIPSFNDVRIPLEPVDEENDEGFEWPSKYFAYPAQCNERASAEKLAVSREVLIHLQDAIRDSYTPEDSDQIKAESLNYNLNTAAQPLTPPLLPLSPPLTPYIPSSPGNRLELLSEESHSTAAEAKTLELQIMATDAPVLHGSDDGDLMLFDIAEAWNDSTIFDQPTLPTPKRRLEDLRVEGPLTPPMFFESPAKKLKSVTFSDMPQYIPELPSDYENGDDILSPEDDFAGFYRGAEAAKGRVEHESLSGADTTKRVDAPRVDFALPVAPWDEYKHNPRIPQAQETALDAQMKLLLQVKRNDLKSATTWHGNSKLDKVLNWDPFPFQSATVTIDEKLHGEENLSKVLAELTLGEIATSSTDLWKRDGLRLLEDEEDSEYELEPVELQEHKDMEALIRKRKLEMEEAVSDAALKRKDTQPAEWKPPQRLGSGRESLESHHWNGGAPRLRKGPKTRSKTSEPQHEKPSRSKTSGAPNELDRSLMFGGRFSASSALENFMAMHGVSAEPAKAAENRESAATRPPASSMTVPVRSAEQSYEALSRPSHASEEKLPKLPSLPKDLPPCSFIISLAFSQQRSLTKQLEKLYQDADLVVRDFDLPHSASREADLILSPSTGLIITTLQQIKQRALPGQPDTSPIKERISTLQYRYERLVVMVTDGLSREAEEYGSGRPVDPRDQAAISQFESFASRIGGEVLVRYVPGGEQALARSIVGEMARYGLPHGSRDIGDIKPLPGETTWELFLRRAGLNPLAAQVILALLKEDVDYPLTPSSPHFTGQASVTLPVFGLHRFLLMSDEQRVQSFQTMLGGSRILKRVNALLDQEWVSAAHGFRM</sequence>
<evidence type="ECO:0000313" key="4">
    <source>
        <dbReference type="EMBL" id="KAF2248692.1"/>
    </source>
</evidence>
<keyword evidence="5" id="KW-1185">Reference proteome</keyword>
<evidence type="ECO:0000256" key="1">
    <source>
        <dbReference type="SAM" id="MobiDB-lite"/>
    </source>
</evidence>
<accession>A0A6A6IFL3</accession>
<dbReference type="Proteomes" id="UP000800094">
    <property type="component" value="Unassembled WGS sequence"/>
</dbReference>
<gene>
    <name evidence="4" type="ORF">BU26DRAFT_604681</name>
</gene>
<protein>
    <submittedName>
        <fullName evidence="4">Uncharacterized protein</fullName>
    </submittedName>
</protein>
<feature type="region of interest" description="Disordered" evidence="1">
    <location>
        <begin position="631"/>
        <end position="679"/>
    </location>
</feature>
<proteinExistence type="predicted"/>
<dbReference type="GeneID" id="54588871"/>
<dbReference type="OrthoDB" id="3647246at2759"/>
<reference evidence="4" key="1">
    <citation type="journal article" date="2020" name="Stud. Mycol.">
        <title>101 Dothideomycetes genomes: a test case for predicting lifestyles and emergence of pathogens.</title>
        <authorList>
            <person name="Haridas S."/>
            <person name="Albert R."/>
            <person name="Binder M."/>
            <person name="Bloem J."/>
            <person name="Labutti K."/>
            <person name="Salamov A."/>
            <person name="Andreopoulos B."/>
            <person name="Baker S."/>
            <person name="Barry K."/>
            <person name="Bills G."/>
            <person name="Bluhm B."/>
            <person name="Cannon C."/>
            <person name="Castanera R."/>
            <person name="Culley D."/>
            <person name="Daum C."/>
            <person name="Ezra D."/>
            <person name="Gonzalez J."/>
            <person name="Henrissat B."/>
            <person name="Kuo A."/>
            <person name="Liang C."/>
            <person name="Lipzen A."/>
            <person name="Lutzoni F."/>
            <person name="Magnuson J."/>
            <person name="Mondo S."/>
            <person name="Nolan M."/>
            <person name="Ohm R."/>
            <person name="Pangilinan J."/>
            <person name="Park H.-J."/>
            <person name="Ramirez L."/>
            <person name="Alfaro M."/>
            <person name="Sun H."/>
            <person name="Tritt A."/>
            <person name="Yoshinaga Y."/>
            <person name="Zwiers L.-H."/>
            <person name="Turgeon B."/>
            <person name="Goodwin S."/>
            <person name="Spatafora J."/>
            <person name="Crous P."/>
            <person name="Grigoriev I."/>
        </authorList>
    </citation>
    <scope>NUCLEOTIDE SEQUENCE</scope>
    <source>
        <strain evidence="4">CBS 122368</strain>
    </source>
</reference>
<feature type="region of interest" description="Disordered" evidence="1">
    <location>
        <begin position="533"/>
        <end position="603"/>
    </location>
</feature>
<feature type="compositionally biased region" description="Basic and acidic residues" evidence="1">
    <location>
        <begin position="580"/>
        <end position="590"/>
    </location>
</feature>
<name>A0A6A6IFL3_9PLEO</name>
<dbReference type="EMBL" id="ML987195">
    <property type="protein sequence ID" value="KAF2248692.1"/>
    <property type="molecule type" value="Genomic_DNA"/>
</dbReference>
<evidence type="ECO:0000259" key="3">
    <source>
        <dbReference type="Pfam" id="PF23395"/>
    </source>
</evidence>
<feature type="domain" description="DUF7102" evidence="2">
    <location>
        <begin position="688"/>
        <end position="844"/>
    </location>
</feature>
<dbReference type="RefSeq" id="XP_033683696.1">
    <property type="nucleotide sequence ID" value="XM_033835541.1"/>
</dbReference>
<dbReference type="InterPro" id="IPR055528">
    <property type="entry name" value="DUF7102"/>
</dbReference>
<evidence type="ECO:0000259" key="2">
    <source>
        <dbReference type="Pfam" id="PF23394"/>
    </source>
</evidence>
<dbReference type="AlphaFoldDB" id="A0A6A6IFL3"/>
<dbReference type="InterPro" id="IPR057559">
    <property type="entry name" value="SAM_6"/>
</dbReference>
<feature type="domain" description="SAM-like" evidence="3">
    <location>
        <begin position="858"/>
        <end position="942"/>
    </location>
</feature>
<feature type="compositionally biased region" description="Basic residues" evidence="1">
    <location>
        <begin position="570"/>
        <end position="579"/>
    </location>
</feature>
<dbReference type="Pfam" id="PF23394">
    <property type="entry name" value="DUF7102"/>
    <property type="match status" value="1"/>
</dbReference>
<organism evidence="4 5">
    <name type="scientific">Trematosphaeria pertusa</name>
    <dbReference type="NCBI Taxonomy" id="390896"/>
    <lineage>
        <taxon>Eukaryota</taxon>
        <taxon>Fungi</taxon>
        <taxon>Dikarya</taxon>
        <taxon>Ascomycota</taxon>
        <taxon>Pezizomycotina</taxon>
        <taxon>Dothideomycetes</taxon>
        <taxon>Pleosporomycetidae</taxon>
        <taxon>Pleosporales</taxon>
        <taxon>Massarineae</taxon>
        <taxon>Trematosphaeriaceae</taxon>
        <taxon>Trematosphaeria</taxon>
    </lineage>
</organism>